<accession>A0A562SMR7</accession>
<dbReference type="Proteomes" id="UP000316778">
    <property type="component" value="Unassembled WGS sequence"/>
</dbReference>
<keyword evidence="3" id="KW-1185">Reference proteome</keyword>
<dbReference type="EMBL" id="VLLG01000007">
    <property type="protein sequence ID" value="TWI81990.1"/>
    <property type="molecule type" value="Genomic_DNA"/>
</dbReference>
<reference evidence="2 3" key="1">
    <citation type="journal article" date="2013" name="Stand. Genomic Sci.">
        <title>Genomic Encyclopedia of Type Strains, Phase I: The one thousand microbial genomes (KMG-I) project.</title>
        <authorList>
            <person name="Kyrpides N.C."/>
            <person name="Woyke T."/>
            <person name="Eisen J.A."/>
            <person name="Garrity G."/>
            <person name="Lilburn T.G."/>
            <person name="Beck B.J."/>
            <person name="Whitman W.B."/>
            <person name="Hugenholtz P."/>
            <person name="Klenk H.P."/>
        </authorList>
    </citation>
    <scope>NUCLEOTIDE SEQUENCE [LARGE SCALE GENOMIC DNA]</scope>
    <source>
        <strain evidence="2 3">DSM 13484</strain>
    </source>
</reference>
<evidence type="ECO:0000313" key="3">
    <source>
        <dbReference type="Proteomes" id="UP000316778"/>
    </source>
</evidence>
<keyword evidence="1" id="KW-0472">Membrane</keyword>
<dbReference type="RefSeq" id="WP_145719065.1">
    <property type="nucleotide sequence ID" value="NZ_BAAAFY010000003.1"/>
</dbReference>
<evidence type="ECO:0000313" key="2">
    <source>
        <dbReference type="EMBL" id="TWI81990.1"/>
    </source>
</evidence>
<name>A0A562SMR7_CHIJA</name>
<feature type="transmembrane region" description="Helical" evidence="1">
    <location>
        <begin position="119"/>
        <end position="141"/>
    </location>
</feature>
<keyword evidence="1" id="KW-1133">Transmembrane helix</keyword>
<keyword evidence="1" id="KW-0812">Transmembrane</keyword>
<dbReference type="OrthoDB" id="674906at2"/>
<evidence type="ECO:0000256" key="1">
    <source>
        <dbReference type="SAM" id="Phobius"/>
    </source>
</evidence>
<feature type="transmembrane region" description="Helical" evidence="1">
    <location>
        <begin position="50"/>
        <end position="70"/>
    </location>
</feature>
<dbReference type="AlphaFoldDB" id="A0A562SMR7"/>
<proteinExistence type="predicted"/>
<feature type="transmembrane region" description="Helical" evidence="1">
    <location>
        <begin position="198"/>
        <end position="216"/>
    </location>
</feature>
<gene>
    <name evidence="2" type="ORF">LX66_5306</name>
</gene>
<comment type="caution">
    <text evidence="2">The sequence shown here is derived from an EMBL/GenBank/DDBJ whole genome shotgun (WGS) entry which is preliminary data.</text>
</comment>
<protein>
    <recommendedName>
        <fullName evidence="4">Yip1 domain-containing protein</fullName>
    </recommendedName>
</protein>
<feature type="transmembrane region" description="Helical" evidence="1">
    <location>
        <begin position="82"/>
        <end position="107"/>
    </location>
</feature>
<evidence type="ECO:0008006" key="4">
    <source>
        <dbReference type="Google" id="ProtNLM"/>
    </source>
</evidence>
<sequence length="219" mass="24415">MEEIQAVRFDSKEEVKRFYREDLLDLIKTVFLTPVEGIHALFLKRSDRSYFHALVLIVSAALVCMFFTFISIPSEFRSYLPWFSIVMKGAIFSGAFLVGISLCSFGIKLLSGKPHFRDELLTGGLCAVPFSALNVLLFISAKLLLGKEVVSTIMMGGISSVIQKAGLVILLILYIYLQMVSILMQSLRAGGTNETLRWYLSPLGIILSGYLAVKIVQLF</sequence>
<organism evidence="2 3">
    <name type="scientific">Chitinophaga japonensis</name>
    <name type="common">Flexibacter japonensis</name>
    <dbReference type="NCBI Taxonomy" id="104662"/>
    <lineage>
        <taxon>Bacteria</taxon>
        <taxon>Pseudomonadati</taxon>
        <taxon>Bacteroidota</taxon>
        <taxon>Chitinophagia</taxon>
        <taxon>Chitinophagales</taxon>
        <taxon>Chitinophagaceae</taxon>
        <taxon>Chitinophaga</taxon>
    </lineage>
</organism>
<feature type="transmembrane region" description="Helical" evidence="1">
    <location>
        <begin position="153"/>
        <end position="177"/>
    </location>
</feature>